<gene>
    <name evidence="2" type="ORF">NTH_01204</name>
</gene>
<evidence type="ECO:0000313" key="3">
    <source>
        <dbReference type="Proteomes" id="UP001342418"/>
    </source>
</evidence>
<name>A0ABY5MH72_9HYPH</name>
<feature type="compositionally biased region" description="Basic and acidic residues" evidence="1">
    <location>
        <begin position="42"/>
        <end position="80"/>
    </location>
</feature>
<keyword evidence="3" id="KW-1185">Reference proteome</keyword>
<accession>A0ABY5MH72</accession>
<sequence>MTAKRKADTAKEVRETDLAQERMGKNRLQGDDQLSVRNQRHATPDSKSKPDDLVESFEKLDKDKRARRDLGKGARKTDDK</sequence>
<dbReference type="EMBL" id="CP030941">
    <property type="protein sequence ID" value="UUP16757.1"/>
    <property type="molecule type" value="Genomic_DNA"/>
</dbReference>
<evidence type="ECO:0000313" key="2">
    <source>
        <dbReference type="EMBL" id="UUP16757.1"/>
    </source>
</evidence>
<proteinExistence type="predicted"/>
<reference evidence="2 3" key="1">
    <citation type="submission" date="2018-07" db="EMBL/GenBank/DDBJ databases">
        <title>Genome sequence of Nitratireductor thuwali#1536.</title>
        <authorList>
            <person name="Michoud G."/>
            <person name="Merlino G."/>
            <person name="Sefrji F.O."/>
            <person name="Daffonchio D."/>
        </authorList>
    </citation>
    <scope>NUCLEOTIDE SEQUENCE [LARGE SCALE GENOMIC DNA]</scope>
    <source>
        <strain evidence="3">Nit1536</strain>
    </source>
</reference>
<dbReference type="Proteomes" id="UP001342418">
    <property type="component" value="Chromosome"/>
</dbReference>
<feature type="region of interest" description="Disordered" evidence="1">
    <location>
        <begin position="1"/>
        <end position="80"/>
    </location>
</feature>
<evidence type="ECO:0000256" key="1">
    <source>
        <dbReference type="SAM" id="MobiDB-lite"/>
    </source>
</evidence>
<feature type="compositionally biased region" description="Basic and acidic residues" evidence="1">
    <location>
        <begin position="1"/>
        <end position="30"/>
    </location>
</feature>
<dbReference type="RefSeq" id="WP_338529161.1">
    <property type="nucleotide sequence ID" value="NZ_CP030941.1"/>
</dbReference>
<organism evidence="2 3">
    <name type="scientific">Nitratireductor thuwali</name>
    <dbReference type="NCBI Taxonomy" id="2267699"/>
    <lineage>
        <taxon>Bacteria</taxon>
        <taxon>Pseudomonadati</taxon>
        <taxon>Pseudomonadota</taxon>
        <taxon>Alphaproteobacteria</taxon>
        <taxon>Hyphomicrobiales</taxon>
        <taxon>Phyllobacteriaceae</taxon>
        <taxon>Nitratireductor</taxon>
    </lineage>
</organism>
<protein>
    <submittedName>
        <fullName evidence="2">Uncharacterized protein</fullName>
    </submittedName>
</protein>